<dbReference type="PANTHER" id="PTHR40077:SF1">
    <property type="entry name" value="MEMBRANE PROTEIN"/>
    <property type="match status" value="1"/>
</dbReference>
<dbReference type="InterPro" id="IPR023845">
    <property type="entry name" value="DUF3817_TM"/>
</dbReference>
<gene>
    <name evidence="8" type="ORF">BK666_09585</name>
</gene>
<evidence type="ECO:0000256" key="6">
    <source>
        <dbReference type="SAM" id="Phobius"/>
    </source>
</evidence>
<dbReference type="NCBIfam" id="TIGR03954">
    <property type="entry name" value="integ_memb_HG"/>
    <property type="match status" value="1"/>
</dbReference>
<evidence type="ECO:0000256" key="1">
    <source>
        <dbReference type="ARBA" id="ARBA00004651"/>
    </source>
</evidence>
<comment type="subcellular location">
    <subcellularLocation>
        <location evidence="1">Cell membrane</location>
        <topology evidence="1">Multi-pass membrane protein</topology>
    </subcellularLocation>
</comment>
<dbReference type="GO" id="GO:0005886">
    <property type="term" value="C:plasma membrane"/>
    <property type="evidence" value="ECO:0007669"/>
    <property type="project" value="UniProtKB-SubCell"/>
</dbReference>
<evidence type="ECO:0000256" key="3">
    <source>
        <dbReference type="ARBA" id="ARBA00022692"/>
    </source>
</evidence>
<feature type="transmembrane region" description="Helical" evidence="6">
    <location>
        <begin position="18"/>
        <end position="37"/>
    </location>
</feature>
<protein>
    <recommendedName>
        <fullName evidence="7">DUF3817 domain-containing protein</fullName>
    </recommendedName>
</protein>
<dbReference type="PANTHER" id="PTHR40077">
    <property type="entry name" value="MEMBRANE PROTEIN-RELATED"/>
    <property type="match status" value="1"/>
</dbReference>
<dbReference type="Proteomes" id="UP000285349">
    <property type="component" value="Unassembled WGS sequence"/>
</dbReference>
<evidence type="ECO:0000313" key="8">
    <source>
        <dbReference type="EMBL" id="RON47924.1"/>
    </source>
</evidence>
<dbReference type="AlphaFoldDB" id="A0A423K7Z9"/>
<dbReference type="RefSeq" id="WP_123509435.1">
    <property type="nucleotide sequence ID" value="NZ_MOBQ01000012.1"/>
</dbReference>
<sequence length="118" mass="12911">MTNDLTSRSLGTLRQLRYAAILEGSTLALLLGVAVPLKHVFDWPAAVQVIGPLHGLVFLLYGWLVTTAAAGEKWKRSDLARALGSALIPLGGFFAARYFRQQEKQLHGQNAPVEQPMQ</sequence>
<keyword evidence="2" id="KW-1003">Cell membrane</keyword>
<evidence type="ECO:0000256" key="2">
    <source>
        <dbReference type="ARBA" id="ARBA00022475"/>
    </source>
</evidence>
<keyword evidence="4 6" id="KW-1133">Transmembrane helix</keyword>
<name>A0A423K7Z9_9PSED</name>
<evidence type="ECO:0000256" key="5">
    <source>
        <dbReference type="ARBA" id="ARBA00023136"/>
    </source>
</evidence>
<feature type="domain" description="DUF3817" evidence="7">
    <location>
        <begin position="13"/>
        <end position="99"/>
    </location>
</feature>
<feature type="transmembrane region" description="Helical" evidence="6">
    <location>
        <begin position="49"/>
        <end position="70"/>
    </location>
</feature>
<reference evidence="8 9" key="1">
    <citation type="submission" date="2016-10" db="EMBL/GenBank/DDBJ databases">
        <title>Comparative genome analysis of multiple Pseudomonas spp. focuses on biocontrol and plant growth promoting traits.</title>
        <authorList>
            <person name="Tao X.-Y."/>
            <person name="Taylor C.G."/>
        </authorList>
    </citation>
    <scope>NUCLEOTIDE SEQUENCE [LARGE SCALE GENOMIC DNA]</scope>
    <source>
        <strain evidence="8 9">37A10</strain>
    </source>
</reference>
<dbReference type="EMBL" id="MOBQ01000012">
    <property type="protein sequence ID" value="RON47924.1"/>
    <property type="molecule type" value="Genomic_DNA"/>
</dbReference>
<comment type="caution">
    <text evidence="8">The sequence shown here is derived from an EMBL/GenBank/DDBJ whole genome shotgun (WGS) entry which is preliminary data.</text>
</comment>
<evidence type="ECO:0000313" key="9">
    <source>
        <dbReference type="Proteomes" id="UP000285349"/>
    </source>
</evidence>
<evidence type="ECO:0000259" key="7">
    <source>
        <dbReference type="Pfam" id="PF12823"/>
    </source>
</evidence>
<proteinExistence type="predicted"/>
<keyword evidence="5 6" id="KW-0472">Membrane</keyword>
<evidence type="ECO:0000256" key="4">
    <source>
        <dbReference type="ARBA" id="ARBA00022989"/>
    </source>
</evidence>
<keyword evidence="3 6" id="KW-0812">Transmembrane</keyword>
<organism evidence="8 9">
    <name type="scientific">Pseudomonas frederiksbergensis</name>
    <dbReference type="NCBI Taxonomy" id="104087"/>
    <lineage>
        <taxon>Bacteria</taxon>
        <taxon>Pseudomonadati</taxon>
        <taxon>Pseudomonadota</taxon>
        <taxon>Gammaproteobacteria</taxon>
        <taxon>Pseudomonadales</taxon>
        <taxon>Pseudomonadaceae</taxon>
        <taxon>Pseudomonas</taxon>
    </lineage>
</organism>
<dbReference type="OrthoDB" id="9769473at2"/>
<dbReference type="Pfam" id="PF12823">
    <property type="entry name" value="DUF3817"/>
    <property type="match status" value="1"/>
</dbReference>
<accession>A0A423K7Z9</accession>